<feature type="domain" description="HTH marR-type" evidence="2">
    <location>
        <begin position="9"/>
        <end position="164"/>
    </location>
</feature>
<evidence type="ECO:0000259" key="2">
    <source>
        <dbReference type="PROSITE" id="PS50995"/>
    </source>
</evidence>
<dbReference type="InterPro" id="IPR039422">
    <property type="entry name" value="MarR/SlyA-like"/>
</dbReference>
<organism evidence="3 4">
    <name type="scientific">Komagataeibacter medellinensis</name>
    <dbReference type="NCBI Taxonomy" id="1177712"/>
    <lineage>
        <taxon>Bacteria</taxon>
        <taxon>Pseudomonadati</taxon>
        <taxon>Pseudomonadota</taxon>
        <taxon>Alphaproteobacteria</taxon>
        <taxon>Acetobacterales</taxon>
        <taxon>Acetobacteraceae</taxon>
        <taxon>Komagataeibacter</taxon>
    </lineage>
</organism>
<dbReference type="InterPro" id="IPR011991">
    <property type="entry name" value="ArsR-like_HTH"/>
</dbReference>
<dbReference type="Pfam" id="PF01047">
    <property type="entry name" value="MarR"/>
    <property type="match status" value="1"/>
</dbReference>
<evidence type="ECO:0000256" key="1">
    <source>
        <dbReference type="SAM" id="MobiDB-lite"/>
    </source>
</evidence>
<dbReference type="PANTHER" id="PTHR33164">
    <property type="entry name" value="TRANSCRIPTIONAL REGULATOR, MARR FAMILY"/>
    <property type="match status" value="1"/>
</dbReference>
<dbReference type="Proteomes" id="UP000427842">
    <property type="component" value="Unassembled WGS sequence"/>
</dbReference>
<dbReference type="SUPFAM" id="SSF46785">
    <property type="entry name" value="Winged helix' DNA-binding domain"/>
    <property type="match status" value="1"/>
</dbReference>
<evidence type="ECO:0000313" key="4">
    <source>
        <dbReference type="Proteomes" id="UP000427842"/>
    </source>
</evidence>
<proteinExistence type="predicted"/>
<name>A0ABQ6VT34_9PROT</name>
<evidence type="ECO:0000313" key="3">
    <source>
        <dbReference type="EMBL" id="KAB8123349.1"/>
    </source>
</evidence>
<dbReference type="InterPro" id="IPR036390">
    <property type="entry name" value="WH_DNA-bd_sf"/>
</dbReference>
<protein>
    <submittedName>
        <fullName evidence="3">MarR family transcriptional regulator</fullName>
    </submittedName>
</protein>
<dbReference type="Gene3D" id="1.10.10.10">
    <property type="entry name" value="Winged helix-like DNA-binding domain superfamily/Winged helix DNA-binding domain"/>
    <property type="match status" value="1"/>
</dbReference>
<dbReference type="EMBL" id="QYAZ01000001">
    <property type="protein sequence ID" value="KAB8123349.1"/>
    <property type="molecule type" value="Genomic_DNA"/>
</dbReference>
<dbReference type="PROSITE" id="PS50995">
    <property type="entry name" value="HTH_MARR_2"/>
    <property type="match status" value="1"/>
</dbReference>
<comment type="caution">
    <text evidence="3">The sequence shown here is derived from an EMBL/GenBank/DDBJ whole genome shotgun (WGS) entry which is preliminary data.</text>
</comment>
<feature type="compositionally biased region" description="Polar residues" evidence="1">
    <location>
        <begin position="14"/>
        <end position="24"/>
    </location>
</feature>
<dbReference type="SMART" id="SM00347">
    <property type="entry name" value="HTH_MARR"/>
    <property type="match status" value="1"/>
</dbReference>
<dbReference type="CDD" id="cd00090">
    <property type="entry name" value="HTH_ARSR"/>
    <property type="match status" value="1"/>
</dbReference>
<sequence>MHAGAGRTFDRGLQSMTRASQVSNKHAAGKQAGNSETIQILRDTIVEMVRRDSPDLSARQLAVFLTCGLSNGDQTVRGLAEKLNVSKPAITRALDRLEDLKLVKRAQDLQDRRSVLINNTSKGKTYMSELSAIMTDKTAAIQEKEATVRPKVQRVRNLEERRRAG</sequence>
<keyword evidence="4" id="KW-1185">Reference proteome</keyword>
<dbReference type="PANTHER" id="PTHR33164:SF57">
    <property type="entry name" value="MARR-FAMILY TRANSCRIPTIONAL REGULATOR"/>
    <property type="match status" value="1"/>
</dbReference>
<accession>A0ABQ6VT34</accession>
<dbReference type="InterPro" id="IPR036388">
    <property type="entry name" value="WH-like_DNA-bd_sf"/>
</dbReference>
<feature type="region of interest" description="Disordered" evidence="1">
    <location>
        <begin position="1"/>
        <end position="34"/>
    </location>
</feature>
<reference evidence="3 4" key="1">
    <citation type="submission" date="2018-09" db="EMBL/GenBank/DDBJ databases">
        <title>Genome sequence and characterization of the bcs clusters for the production of nanocellulose from the low pH resistant strain Komagataeibacter medellinensis ID13488.</title>
        <authorList>
            <person name="Hernandez-Arriaga A.M."/>
            <person name="Del Cerro C."/>
            <person name="Urbina L."/>
            <person name="Eceiza A."/>
            <person name="Retegi A."/>
            <person name="Prieto M.A."/>
        </authorList>
    </citation>
    <scope>NUCLEOTIDE SEQUENCE [LARGE SCALE GENOMIC DNA]</scope>
    <source>
        <strain evidence="3 4">ID13488</strain>
    </source>
</reference>
<dbReference type="InterPro" id="IPR000835">
    <property type="entry name" value="HTH_MarR-typ"/>
</dbReference>
<gene>
    <name evidence="3" type="ORF">D3W54_03035</name>
</gene>
<dbReference type="PRINTS" id="PR00598">
    <property type="entry name" value="HTHMARR"/>
</dbReference>